<protein>
    <submittedName>
        <fullName evidence="3">SDR family oxidoreductase</fullName>
    </submittedName>
</protein>
<dbReference type="EMBL" id="CP037901">
    <property type="protein sequence ID" value="QBP12875.1"/>
    <property type="molecule type" value="Genomic_DNA"/>
</dbReference>
<dbReference type="PANTHER" id="PTHR24321:SF15">
    <property type="entry name" value="OXIDOREDUCTASE UCPA"/>
    <property type="match status" value="1"/>
</dbReference>
<evidence type="ECO:0000256" key="2">
    <source>
        <dbReference type="ARBA" id="ARBA00023002"/>
    </source>
</evidence>
<dbReference type="InterPro" id="IPR002347">
    <property type="entry name" value="SDR_fam"/>
</dbReference>
<reference evidence="3 4" key="1">
    <citation type="submission" date="2019-03" db="EMBL/GenBank/DDBJ databases">
        <title>Comparative insights into the high quality Complete genome sequence of highly metal resistant Cupriavidus metallidurans strain BS1 isolated from a gold-copper mine.</title>
        <authorList>
            <person name="Mazhar H.S."/>
            <person name="Rensing C."/>
        </authorList>
    </citation>
    <scope>NUCLEOTIDE SEQUENCE [LARGE SCALE GENOMIC DNA]</scope>
    <source>
        <strain evidence="3 4">BS1</strain>
    </source>
</reference>
<evidence type="ECO:0000256" key="1">
    <source>
        <dbReference type="ARBA" id="ARBA00006484"/>
    </source>
</evidence>
<dbReference type="SUPFAM" id="SSF51735">
    <property type="entry name" value="NAD(P)-binding Rossmann-fold domains"/>
    <property type="match status" value="1"/>
</dbReference>
<proteinExistence type="inferred from homology"/>
<accession>A0A482IUX3</accession>
<dbReference type="AlphaFoldDB" id="A0A482IUX3"/>
<gene>
    <name evidence="3" type="ORF">DDF84_024740</name>
</gene>
<dbReference type="PANTHER" id="PTHR24321">
    <property type="entry name" value="DEHYDROGENASES, SHORT CHAIN"/>
    <property type="match status" value="1"/>
</dbReference>
<keyword evidence="2" id="KW-0560">Oxidoreductase</keyword>
<evidence type="ECO:0000313" key="4">
    <source>
        <dbReference type="Proteomes" id="UP000253772"/>
    </source>
</evidence>
<dbReference type="GO" id="GO:0016491">
    <property type="term" value="F:oxidoreductase activity"/>
    <property type="evidence" value="ECO:0007669"/>
    <property type="project" value="UniProtKB-KW"/>
</dbReference>
<dbReference type="OrthoDB" id="7064009at2"/>
<dbReference type="RefSeq" id="WP_024570509.1">
    <property type="nucleotide sequence ID" value="NZ_CP037901.1"/>
</dbReference>
<evidence type="ECO:0000313" key="3">
    <source>
        <dbReference type="EMBL" id="QBP12875.1"/>
    </source>
</evidence>
<dbReference type="Gene3D" id="3.40.50.720">
    <property type="entry name" value="NAD(P)-binding Rossmann-like Domain"/>
    <property type="match status" value="1"/>
</dbReference>
<dbReference type="InterPro" id="IPR036291">
    <property type="entry name" value="NAD(P)-bd_dom_sf"/>
</dbReference>
<sequence>MDFSRHGGTLAGKRILVVGGGQGGDEHMDEPAGNGRAACCLLAREGAHVACADRSGAAAQRTVARIVADGGRAAAIEADVSRTADIHAMIDQAIEALGGLDALVLNVGISHRLPLARLTEESWDAVLGINLKAHMLCVQAALPRMAEGGAIVFVSSVAARRPNGRNPAYEVSKAGLGALCRAAALEGQPSGIRANVVMLGLIDTPMGRAASAARPDRTSAPLPFGRQGTAWEVAAAIRFLVSDESRYVNAIELPVDGGLSAGIQLAPRT</sequence>
<dbReference type="PRINTS" id="PR00081">
    <property type="entry name" value="GDHRDH"/>
</dbReference>
<dbReference type="CDD" id="cd05233">
    <property type="entry name" value="SDR_c"/>
    <property type="match status" value="1"/>
</dbReference>
<comment type="similarity">
    <text evidence="1">Belongs to the short-chain dehydrogenases/reductases (SDR) family.</text>
</comment>
<dbReference type="Proteomes" id="UP000253772">
    <property type="component" value="Chromosome c2"/>
</dbReference>
<dbReference type="Pfam" id="PF13561">
    <property type="entry name" value="adh_short_C2"/>
    <property type="match status" value="1"/>
</dbReference>
<dbReference type="PRINTS" id="PR00080">
    <property type="entry name" value="SDRFAMILY"/>
</dbReference>
<dbReference type="FunFam" id="3.40.50.720:FF:000084">
    <property type="entry name" value="Short-chain dehydrogenase reductase"/>
    <property type="match status" value="1"/>
</dbReference>
<organism evidence="3 4">
    <name type="scientific">Cupriavidus metallidurans</name>
    <dbReference type="NCBI Taxonomy" id="119219"/>
    <lineage>
        <taxon>Bacteria</taxon>
        <taxon>Pseudomonadati</taxon>
        <taxon>Pseudomonadota</taxon>
        <taxon>Betaproteobacteria</taxon>
        <taxon>Burkholderiales</taxon>
        <taxon>Burkholderiaceae</taxon>
        <taxon>Cupriavidus</taxon>
    </lineage>
</organism>
<name>A0A482IUX3_9BURK</name>